<comment type="similarity">
    <text evidence="1">Belongs to the AIM32 family.</text>
</comment>
<feature type="compositionally biased region" description="Basic and acidic residues" evidence="3">
    <location>
        <begin position="517"/>
        <end position="529"/>
    </location>
</feature>
<feature type="region of interest" description="Disordered" evidence="3">
    <location>
        <begin position="497"/>
        <end position="529"/>
    </location>
</feature>
<dbReference type="CDD" id="cd03062">
    <property type="entry name" value="TRX_Fd_Sucrase"/>
    <property type="match status" value="1"/>
</dbReference>
<feature type="compositionally biased region" description="Basic and acidic residues" evidence="3">
    <location>
        <begin position="354"/>
        <end position="367"/>
    </location>
</feature>
<evidence type="ECO:0000256" key="3">
    <source>
        <dbReference type="SAM" id="MobiDB-lite"/>
    </source>
</evidence>
<sequence length="803" mass="87146">MTIHRLVARACARSTLAAPRSLQVTSRPLATKTPPPFPTTPTCPAPSCPCAPSPVLPEGFEIDRNAPLNGLISNYAQHVLVCTGKDDWPSRIEEDNAGDNLVADLRELVGPRGKFNDPFHNISPLASSFPSSAPPKQQHPELHTTSAYLLPQFKYVPFLPRVSFDSVEALVRGYLQPQALHPMHDGLSPVHRDRLLRKPAYRSLLWGVRDVREVMVLICGHGGRDLRCGLYGPLLRDEFEKRLPEQGVEVLKGAVEVEVEEGQAAAAVEGGNLGRGDAAARVGLISHIGGHKFAGNVIVYLPPSLKTGDGQEHPLAGHGIWYGRVEPGHVEGINPPPPPPKQPEPPGSSGSGGGDKHQNPPEREEFSKAGQKTFEILIILCFLLLLPDFQWAKPPPLNAEKFSRFTVTDREQVSPTAFVLTVEPAAAAAAAAPLPAWLDWLRWPDWLAHWMGGSSVEGAKLESVRETAAVIHAAWKHGLWAVEVKQPELQVAREYTPLPPMDEHGSGGGNGEAEGEGEGKRKEEGKGEGEAEDAKLRLYIRKMEGGEVSGYLSRLKVGDKLELRGPRLGFDLKTRVGEMESRLELVLLGTTGVDMELVWANRRREDCQIREGLEGGGKPGAVVALLEKLRRQYAGRFSYICTVDEEGSFIDAKTVARAMRRSTSPSSSSSAPTPALGQSRWGMWSAEGTGQPSKPPSRPAVSVNSDACAYHSAKKLAWSDHKDAERVVGSSTELCQCVDNYGNAVRGGKNLLMVSGPDGFINHFVGPKVWASGKELQGPVKGVIGDLQRKNPSFGEDWLVLKM</sequence>
<evidence type="ECO:0000256" key="1">
    <source>
        <dbReference type="ARBA" id="ARBA00038208"/>
    </source>
</evidence>
<dbReference type="InterPro" id="IPR017927">
    <property type="entry name" value="FAD-bd_FR_type"/>
</dbReference>
<feature type="compositionally biased region" description="Pro residues" evidence="3">
    <location>
        <begin position="334"/>
        <end position="346"/>
    </location>
</feature>
<dbReference type="PANTHER" id="PTHR31902:SF7">
    <property type="entry name" value="ALTERED INHERITANCE OF MITOCHONDRIA PROTEIN 32"/>
    <property type="match status" value="1"/>
</dbReference>
<dbReference type="SUPFAM" id="SSF52833">
    <property type="entry name" value="Thioredoxin-like"/>
    <property type="match status" value="1"/>
</dbReference>
<dbReference type="Pfam" id="PF06999">
    <property type="entry name" value="Suc_Fer-like"/>
    <property type="match status" value="1"/>
</dbReference>
<evidence type="ECO:0000259" key="4">
    <source>
        <dbReference type="PROSITE" id="PS51384"/>
    </source>
</evidence>
<organism evidence="5 6">
    <name type="scientific">Parachaetomium inaequale</name>
    <dbReference type="NCBI Taxonomy" id="2588326"/>
    <lineage>
        <taxon>Eukaryota</taxon>
        <taxon>Fungi</taxon>
        <taxon>Dikarya</taxon>
        <taxon>Ascomycota</taxon>
        <taxon>Pezizomycotina</taxon>
        <taxon>Sordariomycetes</taxon>
        <taxon>Sordariomycetidae</taxon>
        <taxon>Sordariales</taxon>
        <taxon>Chaetomiaceae</taxon>
        <taxon>Parachaetomium</taxon>
    </lineage>
</organism>
<dbReference type="Gene3D" id="3.40.30.10">
    <property type="entry name" value="Glutaredoxin"/>
    <property type="match status" value="1"/>
</dbReference>
<name>A0AAN6SWM5_9PEZI</name>
<feature type="compositionally biased region" description="Low complexity" evidence="3">
    <location>
        <begin position="662"/>
        <end position="675"/>
    </location>
</feature>
<feature type="compositionally biased region" description="Pro residues" evidence="3">
    <location>
        <begin position="33"/>
        <end position="44"/>
    </location>
</feature>
<dbReference type="PANTHER" id="PTHR31902">
    <property type="entry name" value="ACTIN PATCHES DISTAL PROTEIN 1"/>
    <property type="match status" value="1"/>
</dbReference>
<dbReference type="InterPro" id="IPR009737">
    <property type="entry name" value="Aim32/Apd1-like"/>
</dbReference>
<dbReference type="InterPro" id="IPR017938">
    <property type="entry name" value="Riboflavin_synthase-like_b-brl"/>
</dbReference>
<reference evidence="6" key="1">
    <citation type="journal article" date="2023" name="Mol. Phylogenet. Evol.">
        <title>Genome-scale phylogeny and comparative genomics of the fungal order Sordariales.</title>
        <authorList>
            <person name="Hensen N."/>
            <person name="Bonometti L."/>
            <person name="Westerberg I."/>
            <person name="Brannstrom I.O."/>
            <person name="Guillou S."/>
            <person name="Cros-Aarteil S."/>
            <person name="Calhoun S."/>
            <person name="Haridas S."/>
            <person name="Kuo A."/>
            <person name="Mondo S."/>
            <person name="Pangilinan J."/>
            <person name="Riley R."/>
            <person name="LaButti K."/>
            <person name="Andreopoulos B."/>
            <person name="Lipzen A."/>
            <person name="Chen C."/>
            <person name="Yan M."/>
            <person name="Daum C."/>
            <person name="Ng V."/>
            <person name="Clum A."/>
            <person name="Steindorff A."/>
            <person name="Ohm R.A."/>
            <person name="Martin F."/>
            <person name="Silar P."/>
            <person name="Natvig D.O."/>
            <person name="Lalanne C."/>
            <person name="Gautier V."/>
            <person name="Ament-Velasquez S.L."/>
            <person name="Kruys A."/>
            <person name="Hutchinson M.I."/>
            <person name="Powell A.J."/>
            <person name="Barry K."/>
            <person name="Miller A.N."/>
            <person name="Grigoriev I.V."/>
            <person name="Debuchy R."/>
            <person name="Gladieux P."/>
            <person name="Hiltunen Thoren M."/>
            <person name="Johannesson H."/>
        </authorList>
    </citation>
    <scope>NUCLEOTIDE SEQUENCE [LARGE SCALE GENOMIC DNA]</scope>
    <source>
        <strain evidence="6">CBS 284.82</strain>
    </source>
</reference>
<dbReference type="Gene3D" id="2.40.30.10">
    <property type="entry name" value="Translation factors"/>
    <property type="match status" value="1"/>
</dbReference>
<dbReference type="PROSITE" id="PS51384">
    <property type="entry name" value="FAD_FR"/>
    <property type="match status" value="1"/>
</dbReference>
<evidence type="ECO:0000313" key="5">
    <source>
        <dbReference type="EMBL" id="KAK4044811.1"/>
    </source>
</evidence>
<dbReference type="AlphaFoldDB" id="A0AAN6SWM5"/>
<dbReference type="SUPFAM" id="SSF63380">
    <property type="entry name" value="Riboflavin synthase domain-like"/>
    <property type="match status" value="1"/>
</dbReference>
<evidence type="ECO:0000256" key="2">
    <source>
        <dbReference type="ARBA" id="ARBA00040895"/>
    </source>
</evidence>
<gene>
    <name evidence="5" type="ORF">C8A01DRAFT_42426</name>
</gene>
<feature type="region of interest" description="Disordered" evidence="3">
    <location>
        <begin position="660"/>
        <end position="703"/>
    </location>
</feature>
<dbReference type="InterPro" id="IPR036249">
    <property type="entry name" value="Thioredoxin-like_sf"/>
</dbReference>
<protein>
    <recommendedName>
        <fullName evidence="2">Altered inheritance of mitochondria protein 32</fullName>
    </recommendedName>
</protein>
<dbReference type="Proteomes" id="UP001303115">
    <property type="component" value="Unassembled WGS sequence"/>
</dbReference>
<proteinExistence type="inferred from homology"/>
<keyword evidence="6" id="KW-1185">Reference proteome</keyword>
<dbReference type="EMBL" id="MU854316">
    <property type="protein sequence ID" value="KAK4044811.1"/>
    <property type="molecule type" value="Genomic_DNA"/>
</dbReference>
<dbReference type="GO" id="GO:0016491">
    <property type="term" value="F:oxidoreductase activity"/>
    <property type="evidence" value="ECO:0007669"/>
    <property type="project" value="InterPro"/>
</dbReference>
<feature type="domain" description="FAD-binding FR-type" evidence="4">
    <location>
        <begin position="400"/>
        <end position="573"/>
    </location>
</feature>
<feature type="region of interest" description="Disordered" evidence="3">
    <location>
        <begin position="24"/>
        <end position="44"/>
    </location>
</feature>
<feature type="region of interest" description="Disordered" evidence="3">
    <location>
        <begin position="326"/>
        <end position="367"/>
    </location>
</feature>
<accession>A0AAN6SWM5</accession>
<comment type="caution">
    <text evidence="5">The sequence shown here is derived from an EMBL/GenBank/DDBJ whole genome shotgun (WGS) entry which is preliminary data.</text>
</comment>
<evidence type="ECO:0000313" key="6">
    <source>
        <dbReference type="Proteomes" id="UP001303115"/>
    </source>
</evidence>